<organism evidence="2 3">
    <name type="scientific">Crenichthys baileyi</name>
    <name type="common">White River springfish</name>
    <dbReference type="NCBI Taxonomy" id="28760"/>
    <lineage>
        <taxon>Eukaryota</taxon>
        <taxon>Metazoa</taxon>
        <taxon>Chordata</taxon>
        <taxon>Craniata</taxon>
        <taxon>Vertebrata</taxon>
        <taxon>Euteleostomi</taxon>
        <taxon>Actinopterygii</taxon>
        <taxon>Neopterygii</taxon>
        <taxon>Teleostei</taxon>
        <taxon>Neoteleostei</taxon>
        <taxon>Acanthomorphata</taxon>
        <taxon>Ovalentaria</taxon>
        <taxon>Atherinomorphae</taxon>
        <taxon>Cyprinodontiformes</taxon>
        <taxon>Goodeidae</taxon>
        <taxon>Crenichthys</taxon>
    </lineage>
</organism>
<feature type="compositionally biased region" description="Pro residues" evidence="1">
    <location>
        <begin position="262"/>
        <end position="272"/>
    </location>
</feature>
<proteinExistence type="predicted"/>
<feature type="region of interest" description="Disordered" evidence="1">
    <location>
        <begin position="1"/>
        <end position="40"/>
    </location>
</feature>
<protein>
    <submittedName>
        <fullName evidence="2">Uncharacterized protein</fullName>
    </submittedName>
</protein>
<feature type="region of interest" description="Disordered" evidence="1">
    <location>
        <begin position="55"/>
        <end position="145"/>
    </location>
</feature>
<sequence length="297" mass="32282">MPDGTSQRDQAGGMVREFKMASKTGSRQGGIFFPDPRIHHSIKAERQRALDEIASFMRRSPAPSSTRLSTEARHSFPTPNHVPGPVPEGFMEEPPPHPDPVPSSVLEGSQAEPPSHSVPVREGLVNGLPPLPAPVPSPVLEGSEDELPPPLFLVAEEFVEDLSRLPVPVPEGCENAPFPPAVSRRLRRRSPSPHQKGPPRFPRGLLSSTGVLLGPGRQISRGQPADRRVNQGRTPVRPPELWVCRGNPAPQEWLPETLAPLPKGPPHPPCPKKVPKSSLVKNRFGTLSLAPFLLLEI</sequence>
<keyword evidence="3" id="KW-1185">Reference proteome</keyword>
<feature type="region of interest" description="Disordered" evidence="1">
    <location>
        <begin position="254"/>
        <end position="276"/>
    </location>
</feature>
<evidence type="ECO:0000256" key="1">
    <source>
        <dbReference type="SAM" id="MobiDB-lite"/>
    </source>
</evidence>
<comment type="caution">
    <text evidence="2">The sequence shown here is derived from an EMBL/GenBank/DDBJ whole genome shotgun (WGS) entry which is preliminary data.</text>
</comment>
<accession>A0AAV9SPE2</accession>
<dbReference type="EMBL" id="JAHHUM010000062">
    <property type="protein sequence ID" value="KAK5622948.1"/>
    <property type="molecule type" value="Genomic_DNA"/>
</dbReference>
<feature type="region of interest" description="Disordered" evidence="1">
    <location>
        <begin position="167"/>
        <end position="242"/>
    </location>
</feature>
<evidence type="ECO:0000313" key="2">
    <source>
        <dbReference type="EMBL" id="KAK5622948.1"/>
    </source>
</evidence>
<name>A0AAV9SPE2_9TELE</name>
<dbReference type="AlphaFoldDB" id="A0AAV9SPE2"/>
<gene>
    <name evidence="2" type="ORF">CRENBAI_021947</name>
</gene>
<evidence type="ECO:0000313" key="3">
    <source>
        <dbReference type="Proteomes" id="UP001311232"/>
    </source>
</evidence>
<reference evidence="2 3" key="1">
    <citation type="submission" date="2021-06" db="EMBL/GenBank/DDBJ databases">
        <authorList>
            <person name="Palmer J.M."/>
        </authorList>
    </citation>
    <scope>NUCLEOTIDE SEQUENCE [LARGE SCALE GENOMIC DNA]</scope>
    <source>
        <strain evidence="2 3">MEX-2019</strain>
        <tissue evidence="2">Muscle</tissue>
    </source>
</reference>
<dbReference type="Proteomes" id="UP001311232">
    <property type="component" value="Unassembled WGS sequence"/>
</dbReference>